<dbReference type="AlphaFoldDB" id="M1WLD6"/>
<dbReference type="EMBL" id="FO203427">
    <property type="protein sequence ID" value="CCH47680.1"/>
    <property type="molecule type" value="Genomic_DNA"/>
</dbReference>
<feature type="domain" description="DUF374" evidence="1">
    <location>
        <begin position="68"/>
        <end position="131"/>
    </location>
</feature>
<keyword evidence="3" id="KW-1185">Reference proteome</keyword>
<proteinExistence type="predicted"/>
<dbReference type="BioCyc" id="DPIE1322246:BN4_RS02305-MONOMER"/>
<evidence type="ECO:0000313" key="2">
    <source>
        <dbReference type="EMBL" id="CCH47680.1"/>
    </source>
</evidence>
<dbReference type="Pfam" id="PF04028">
    <property type="entry name" value="DUF374"/>
    <property type="match status" value="1"/>
</dbReference>
<dbReference type="KEGG" id="dpi:BN4_10442"/>
<dbReference type="Proteomes" id="UP000011724">
    <property type="component" value="Chromosome"/>
</dbReference>
<accession>M1WLD6</accession>
<dbReference type="PATRIC" id="fig|879567.3.peg.459"/>
<sequence>MKIPINPTTFSPLVAFLFKLWAKTLRFEVHGDLDSLIAQNKTGKSYVIALWHGELFPIVAFSLGIAKDVFPLISQSKDGEFIARIFKTLGFVTVRGSSSRGGVKALLQAKRIMEKENKMAVVTVDGPRGPRHKSKDGVIFMAQRAKAQIVPVRAYPVTRKVFSQSWDHFLLPLPFSRCPIYIGEPMPVTDRKLDKGILAQEKNKLEKELLFLKPK</sequence>
<reference evidence="2 3" key="1">
    <citation type="journal article" date="2013" name="PLoS ONE">
        <title>The first genomic and proteomic characterization of a deep-sea sulfate reducer: insights into the piezophilic lifestyle of Desulfovibrio piezophilus.</title>
        <authorList>
            <person name="Pradel N."/>
            <person name="Ji B."/>
            <person name="Gimenez G."/>
            <person name="Talla E."/>
            <person name="Lenoble P."/>
            <person name="Garel M."/>
            <person name="Tamburini C."/>
            <person name="Fourquet P."/>
            <person name="Lebrun R."/>
            <person name="Bertin P."/>
            <person name="Denis Y."/>
            <person name="Pophillat M."/>
            <person name="Barbe V."/>
            <person name="Ollivier B."/>
            <person name="Dolla A."/>
        </authorList>
    </citation>
    <scope>NUCLEOTIDE SEQUENCE [LARGE SCALE GENOMIC DNA]</scope>
    <source>
        <strain evidence="3">DSM 10523 / SB164P1</strain>
    </source>
</reference>
<name>M1WLD6_PSEP2</name>
<dbReference type="CDD" id="cd07983">
    <property type="entry name" value="LPLAT_DUF374-like"/>
    <property type="match status" value="1"/>
</dbReference>
<reference evidence="3" key="2">
    <citation type="journal article" date="2013" name="Stand. Genomic Sci.">
        <title>Complete genome sequence of Desulfocapsa sulfexigens, a marine deltaproteobacterium specialized in disproportionating inorganic sulfur compounds.</title>
        <authorList>
            <person name="Finster K.W."/>
            <person name="Kjeldsen K.U."/>
            <person name="Kube M."/>
            <person name="Reinhardt R."/>
            <person name="Mussmann M."/>
            <person name="Amann R."/>
            <person name="Schreiber L."/>
        </authorList>
    </citation>
    <scope>NUCLEOTIDE SEQUENCE [LARGE SCALE GENOMIC DNA]</scope>
    <source>
        <strain evidence="3">DSM 10523 / SB164P1</strain>
    </source>
</reference>
<dbReference type="STRING" id="1322246.BN4_10442"/>
<evidence type="ECO:0000259" key="1">
    <source>
        <dbReference type="Pfam" id="PF04028"/>
    </source>
</evidence>
<organism evidence="2 3">
    <name type="scientific">Pseudodesulfovibrio piezophilus (strain DSM 21447 / JCM 15486 / C1TLV30)</name>
    <name type="common">Desulfovibrio piezophilus</name>
    <dbReference type="NCBI Taxonomy" id="1322246"/>
    <lineage>
        <taxon>Bacteria</taxon>
        <taxon>Pseudomonadati</taxon>
        <taxon>Thermodesulfobacteriota</taxon>
        <taxon>Desulfovibrionia</taxon>
        <taxon>Desulfovibrionales</taxon>
        <taxon>Desulfovibrionaceae</taxon>
    </lineage>
</organism>
<dbReference type="InterPro" id="IPR007172">
    <property type="entry name" value="DUF374"/>
</dbReference>
<dbReference type="HOGENOM" id="CLU_086327_2_0_7"/>
<dbReference type="OrthoDB" id="9810508at2"/>
<gene>
    <name evidence="2" type="ordered locus">BN4_10442</name>
</gene>
<evidence type="ECO:0000313" key="3">
    <source>
        <dbReference type="Proteomes" id="UP000011724"/>
    </source>
</evidence>
<dbReference type="eggNOG" id="COG2121">
    <property type="taxonomic scope" value="Bacteria"/>
</dbReference>
<dbReference type="RefSeq" id="WP_015413735.1">
    <property type="nucleotide sequence ID" value="NC_020409.1"/>
</dbReference>
<protein>
    <recommendedName>
        <fullName evidence="1">DUF374 domain-containing protein</fullName>
    </recommendedName>
</protein>